<evidence type="ECO:0000256" key="7">
    <source>
        <dbReference type="ARBA" id="ARBA00030554"/>
    </source>
</evidence>
<feature type="region of interest" description="Disordered" evidence="9">
    <location>
        <begin position="407"/>
        <end position="428"/>
    </location>
</feature>
<protein>
    <recommendedName>
        <fullName evidence="2">tRNA(Phe) 7-[(3-amino-3-carboxypropyl)-4-demethylwyosine(37)-N(4)]-methyltransferase</fullName>
        <ecNumber evidence="2">2.1.1.282</ecNumber>
    </recommendedName>
    <alternativeName>
        <fullName evidence="7">tRNA(Phe) 7-((3-amino-3-carboxypropyl)-4-demethylwyosine(37)-N(4))-methyltransferase</fullName>
    </alternativeName>
</protein>
<feature type="region of interest" description="Disordered" evidence="9">
    <location>
        <begin position="165"/>
        <end position="187"/>
    </location>
</feature>
<dbReference type="Proteomes" id="UP000319663">
    <property type="component" value="Unassembled WGS sequence"/>
</dbReference>
<dbReference type="EC" id="2.1.1.282" evidence="2"/>
<dbReference type="EMBL" id="VIFY01000003">
    <property type="protein sequence ID" value="TQB77209.1"/>
    <property type="molecule type" value="Genomic_DNA"/>
</dbReference>
<evidence type="ECO:0000256" key="8">
    <source>
        <dbReference type="ARBA" id="ARBA00049202"/>
    </source>
</evidence>
<dbReference type="SUPFAM" id="SSF111278">
    <property type="entry name" value="SSo0622-like"/>
    <property type="match status" value="1"/>
</dbReference>
<keyword evidence="6" id="KW-0819">tRNA processing</keyword>
<dbReference type="Pfam" id="PF02676">
    <property type="entry name" value="TYW3"/>
    <property type="match status" value="1"/>
</dbReference>
<comment type="caution">
    <text evidence="11">The sequence shown here is derived from an EMBL/GenBank/DDBJ whole genome shotgun (WGS) entry which is preliminary data.</text>
</comment>
<evidence type="ECO:0000313" key="12">
    <source>
        <dbReference type="Proteomes" id="UP000319663"/>
    </source>
</evidence>
<keyword evidence="3" id="KW-0489">Methyltransferase</keyword>
<feature type="compositionally biased region" description="Basic and acidic residues" evidence="9">
    <location>
        <begin position="380"/>
        <end position="390"/>
    </location>
</feature>
<dbReference type="Gene3D" id="3.30.1960.10">
    <property type="entry name" value="tRNA wybutosine-synthesizing-like"/>
    <property type="match status" value="1"/>
</dbReference>
<comment type="similarity">
    <text evidence="1">Belongs to the TYW3 family.</text>
</comment>
<dbReference type="AlphaFoldDB" id="A0A507R6I2"/>
<evidence type="ECO:0000256" key="6">
    <source>
        <dbReference type="ARBA" id="ARBA00022694"/>
    </source>
</evidence>
<dbReference type="PANTHER" id="PTHR48418:SF1">
    <property type="entry name" value="TRNA WYBUTOSINE-SYNTHESIZING PROTEIN 3"/>
    <property type="match status" value="1"/>
</dbReference>
<reference evidence="11 12" key="1">
    <citation type="submission" date="2019-06" db="EMBL/GenBank/DDBJ databases">
        <title>Wine fermentation using esterase from Monascus purpureus.</title>
        <authorList>
            <person name="Geng C."/>
            <person name="Zhang Y."/>
        </authorList>
    </citation>
    <scope>NUCLEOTIDE SEQUENCE [LARGE SCALE GENOMIC DNA]</scope>
    <source>
        <strain evidence="11">HQ1</strain>
    </source>
</reference>
<evidence type="ECO:0000256" key="5">
    <source>
        <dbReference type="ARBA" id="ARBA00022691"/>
    </source>
</evidence>
<feature type="domain" description="tRNA wybutosine-synthesizing protein" evidence="10">
    <location>
        <begin position="106"/>
        <end position="359"/>
    </location>
</feature>
<proteinExistence type="inferred from homology"/>
<dbReference type="GO" id="GO:0008033">
    <property type="term" value="P:tRNA processing"/>
    <property type="evidence" value="ECO:0007669"/>
    <property type="project" value="UniProtKB-KW"/>
</dbReference>
<dbReference type="InterPro" id="IPR003827">
    <property type="entry name" value="tRNA_yW-synthesising"/>
</dbReference>
<evidence type="ECO:0000259" key="10">
    <source>
        <dbReference type="Pfam" id="PF02676"/>
    </source>
</evidence>
<sequence length="428" mass="47527">MERTKYENLVTCARWAELVILQTLFRLDVIFASFVAIFFESKKVEEGETHQIQSVGKKRTPGKGKYVFASESSNNRPPDARKEMDKKNMEKTIDSTETIPEVFESRKRRILDDLSVPDAEYTDLSPKGSVDEGIRDLIRDINALPGLVTTSSCAGRISVFLEGKKKQNHEPQQQQQRQFAPSGGKGTGRWLYVSHEPLERPESGKDVTTLHELFGLVPDADSGAGSRGKIPKLIEDGHAPRLVRFHFEPMILHIMTATLSHAQPVLAAASSSGFRESGLQSLRCLEAEDGSSPIVAVRSSGLSLESIIGYCDDDDSVAPDQKPVVHSLVSEEYLQLLVSISNERFAVNTERKERFCKALLDACSPDRAQGFKGKMKGKRPGWEDPEKRRERKMAEGLLRKKLLFEAQGKTEGGNRTEGDELGGIGDLL</sequence>
<comment type="catalytic activity">
    <reaction evidence="8">
        <text>4-demethyl-7-[(3S)-3-amino-3-carboxypropyl]wyosine(37) in tRNA(Phe) + S-adenosyl-L-methionine = 7-[(3S)-3-amino-3-carboxypropyl]wyosine(37) in tRNA(Phe) + S-adenosyl-L-homocysteine + H(+)</text>
        <dbReference type="Rhea" id="RHEA:36635"/>
        <dbReference type="Rhea" id="RHEA-COMP:10378"/>
        <dbReference type="Rhea" id="RHEA-COMP:10379"/>
        <dbReference type="ChEBI" id="CHEBI:15378"/>
        <dbReference type="ChEBI" id="CHEBI:57856"/>
        <dbReference type="ChEBI" id="CHEBI:59789"/>
        <dbReference type="ChEBI" id="CHEBI:73543"/>
        <dbReference type="ChEBI" id="CHEBI:73550"/>
        <dbReference type="EC" id="2.1.1.282"/>
    </reaction>
</comment>
<evidence type="ECO:0000256" key="4">
    <source>
        <dbReference type="ARBA" id="ARBA00022679"/>
    </source>
</evidence>
<dbReference type="InterPro" id="IPR036602">
    <property type="entry name" value="tRNA_yW-synthesising-like_sf"/>
</dbReference>
<evidence type="ECO:0000256" key="1">
    <source>
        <dbReference type="ARBA" id="ARBA00008569"/>
    </source>
</evidence>
<feature type="region of interest" description="Disordered" evidence="9">
    <location>
        <begin position="370"/>
        <end position="390"/>
    </location>
</feature>
<keyword evidence="5" id="KW-0949">S-adenosyl-L-methionine</keyword>
<organism evidence="11 12">
    <name type="scientific">Monascus purpureus</name>
    <name type="common">Red mold</name>
    <name type="synonym">Monascus anka</name>
    <dbReference type="NCBI Taxonomy" id="5098"/>
    <lineage>
        <taxon>Eukaryota</taxon>
        <taxon>Fungi</taxon>
        <taxon>Dikarya</taxon>
        <taxon>Ascomycota</taxon>
        <taxon>Pezizomycotina</taxon>
        <taxon>Eurotiomycetes</taxon>
        <taxon>Eurotiomycetidae</taxon>
        <taxon>Eurotiales</taxon>
        <taxon>Aspergillaceae</taxon>
        <taxon>Monascus</taxon>
    </lineage>
</organism>
<name>A0A507R6I2_MONPU</name>
<accession>A0A507R6I2</accession>
<evidence type="ECO:0000256" key="9">
    <source>
        <dbReference type="SAM" id="MobiDB-lite"/>
    </source>
</evidence>
<evidence type="ECO:0000313" key="11">
    <source>
        <dbReference type="EMBL" id="TQB77209.1"/>
    </source>
</evidence>
<keyword evidence="4" id="KW-0808">Transferase</keyword>
<dbReference type="STRING" id="5098.A0A507R6I2"/>
<dbReference type="PANTHER" id="PTHR48418">
    <property type="entry name" value="TRNA WYBUTOSINE-SYNTHESIZING PROTEIN 3"/>
    <property type="match status" value="1"/>
</dbReference>
<feature type="compositionally biased region" description="Basic and acidic residues" evidence="9">
    <location>
        <begin position="78"/>
        <end position="90"/>
    </location>
</feature>
<dbReference type="GO" id="GO:0008168">
    <property type="term" value="F:methyltransferase activity"/>
    <property type="evidence" value="ECO:0007669"/>
    <property type="project" value="UniProtKB-KW"/>
</dbReference>
<evidence type="ECO:0000256" key="3">
    <source>
        <dbReference type="ARBA" id="ARBA00022603"/>
    </source>
</evidence>
<dbReference type="GO" id="GO:0032259">
    <property type="term" value="P:methylation"/>
    <property type="evidence" value="ECO:0007669"/>
    <property type="project" value="UniProtKB-KW"/>
</dbReference>
<feature type="region of interest" description="Disordered" evidence="9">
    <location>
        <begin position="69"/>
        <end position="90"/>
    </location>
</feature>
<evidence type="ECO:0000256" key="2">
    <source>
        <dbReference type="ARBA" id="ARBA00012750"/>
    </source>
</evidence>
<keyword evidence="12" id="KW-1185">Reference proteome</keyword>
<gene>
    <name evidence="11" type="ORF">MPDQ_004609</name>
</gene>